<reference evidence="2 3" key="1">
    <citation type="submission" date="2024-08" db="EMBL/GenBank/DDBJ databases">
        <title>The draft genome of Apodemus speciosus.</title>
        <authorList>
            <person name="Nabeshima K."/>
            <person name="Suzuki S."/>
            <person name="Onuma M."/>
        </authorList>
    </citation>
    <scope>NUCLEOTIDE SEQUENCE [LARGE SCALE GENOMIC DNA]</scope>
    <source>
        <strain evidence="2">IB14-021</strain>
    </source>
</reference>
<feature type="compositionally biased region" description="Basic and acidic residues" evidence="1">
    <location>
        <begin position="33"/>
        <end position="47"/>
    </location>
</feature>
<evidence type="ECO:0000313" key="3">
    <source>
        <dbReference type="Proteomes" id="UP001623349"/>
    </source>
</evidence>
<feature type="region of interest" description="Disordered" evidence="1">
    <location>
        <begin position="21"/>
        <end position="47"/>
    </location>
</feature>
<comment type="caution">
    <text evidence="2">The sequence shown here is derived from an EMBL/GenBank/DDBJ whole genome shotgun (WGS) entry which is preliminary data.</text>
</comment>
<sequence>MLKKEQYMCEQAVAAERVFTVDGSSADNPIPTDRLRNHTDTRNRNWL</sequence>
<name>A0ABQ0F994_APOSI</name>
<protein>
    <submittedName>
        <fullName evidence="2">Uncharacterized protein</fullName>
    </submittedName>
</protein>
<proteinExistence type="predicted"/>
<evidence type="ECO:0000256" key="1">
    <source>
        <dbReference type="SAM" id="MobiDB-lite"/>
    </source>
</evidence>
<keyword evidence="3" id="KW-1185">Reference proteome</keyword>
<gene>
    <name evidence="2" type="ORF">APTSU1_001107900</name>
</gene>
<accession>A0ABQ0F994</accession>
<evidence type="ECO:0000313" key="2">
    <source>
        <dbReference type="EMBL" id="GAB1295844.1"/>
    </source>
</evidence>
<dbReference type="Proteomes" id="UP001623349">
    <property type="component" value="Unassembled WGS sequence"/>
</dbReference>
<dbReference type="EMBL" id="BAAFST010000011">
    <property type="protein sequence ID" value="GAB1295844.1"/>
    <property type="molecule type" value="Genomic_DNA"/>
</dbReference>
<organism evidence="2 3">
    <name type="scientific">Apodemus speciosus</name>
    <name type="common">Large Japanese field mouse</name>
    <dbReference type="NCBI Taxonomy" id="105296"/>
    <lineage>
        <taxon>Eukaryota</taxon>
        <taxon>Metazoa</taxon>
        <taxon>Chordata</taxon>
        <taxon>Craniata</taxon>
        <taxon>Vertebrata</taxon>
        <taxon>Euteleostomi</taxon>
        <taxon>Mammalia</taxon>
        <taxon>Eutheria</taxon>
        <taxon>Euarchontoglires</taxon>
        <taxon>Glires</taxon>
        <taxon>Rodentia</taxon>
        <taxon>Myomorpha</taxon>
        <taxon>Muroidea</taxon>
        <taxon>Muridae</taxon>
        <taxon>Murinae</taxon>
        <taxon>Apodemus</taxon>
    </lineage>
</organism>